<feature type="domain" description="Fibronectin type-III" evidence="4">
    <location>
        <begin position="487"/>
        <end position="576"/>
    </location>
</feature>
<dbReference type="Proteomes" id="UP000240481">
    <property type="component" value="Unassembled WGS sequence"/>
</dbReference>
<name>A0A0J8VBT5_9GAMM</name>
<dbReference type="SUPFAM" id="SSF49899">
    <property type="entry name" value="Concanavalin A-like lectins/glucanases"/>
    <property type="match status" value="1"/>
</dbReference>
<sequence>MTITKPLFIITSLVLLAACGGESGNSADTQKPVTPSIPVDPDKPDVTKPMPPVSQLRLLATAETSVTLGWQDAHNASGYYVHRDGQQIAVIKQGFRSFTDSGLTANQSYLYEVLSFNDDGKVSEPISFKATPQANDAPDITSQVTPIVLAADAPHGYPVSQIIATDKNHNPLTYHLATSEAQRFFSINGQGILSVKHSPIELANKVMQVLVEVSDGLSISTTELKLGFISKQQKGVHREVYTGANMHGNLASLKVHPSYPHAPSSVSTEANFSSPRNTANWYGQRMSAYIIPPITGDYRFWIAADDEAELLLSSSTSEEDFTKIAAAPTHTSINQWDKNPAQQSELISLEAGKPYLLRALMAEGGGADFVDVAWAIPGGAREIITTDYLLQPVDTENPTAISGFNWLKKSKNDILLEWLAASDNVGVDHYTVYNNGKLLKKVDGLSLELTGLTSDTRYNITVKTVDKAGNESASSQTGVIIINDIEPPSAVKNIAITNISHDSFTVNWAASSDKRQGSILYKLYLNGQAYGQTYASQYKVSALTAGTHYKIQVEAIDAAGNSSELSSEQQATTLALIAGTPTFNYPSYTFAFASNSLANSQIGTLSYTSNNTPVFHIESGNDDGYFAVDDKGNIKLVKALSQAVATSNTTSFLLTVQIKDGALSTRSTVKIVLVDPAKLQQQGVLQQIWTGISGNSINDINTLAPISSQTILAEFKSISGMGNNYGQKISGYLRVPETGLYNFWIASDDGSELRISEDLTPEKGVVAARINGYTSIDNWSNHYQVTKNIQLNAGQLYYIEAMHKEGGGGDHLSVAWQGPNIPKQLLKGDYLIPHSSLYPATAIIENGYQSGLTSYGNQITIDFLLDQSAVDGDVWVYYGERDAGNNDQGWQYRIKLNDLKAGKNKAILDNILPGRRYYIRIETQGAAGSSWTSTPVIVDTVVIDESKVAGEALPRSMSLSVTHEGKQYDLSLTKHSVRSPHYQLLTYDERREQQFMPVVPMPEVRTYRGVVDNDRTLTVTGVVDTNGKMYLSLWGGDRLRWTQDISINDRINKSALGNSEISNDELIIDFDMPVMTNNRLYLPQPGLDFHNNLGRITFTHNNSQFFANAGSNITNAVAQMEGHINELDYAWAQKTGLRWDIARSLIEVNGDSSKATDPRPAARDAANFSIQFQDPKNGGYCWGGGDWVGCVANYRMNWGFIHEIGHNFGLGHGEQTDNNEQIQTPSTHMGNMQAWKTTGRLQHGSKFKAATALTDPMLPATFKDYITVYQNESGSVNPLANDFDANGEVLRIAHFDPASAKGGTVTQIGNNLNYTPPADFIGVDLLSYTATDGQFETTGPIQIQVIKRDIAGDWDLDTLEGNTIKDKSPNHYDLTAPDINKISGKDILNAQVSGPGNGNGLSVPLIASTKMENDALGHALLPHTLDPGHKSFSATMWFKMSKADGNKLLIGKSSAGPNNMQYGGWEIRSTTTGVEMQVSFRDRLMKDNKVIISKTATVDDEQWHHVVIVIDRENNKLQGYLDDVLFETNLLASHEPIMAAMNSSGYGGGSPFKVGGHTAVVCAENQTENCPITQVQAFDSVKVYHKALTAAEVSTLFSQY</sequence>
<dbReference type="InterPro" id="IPR011658">
    <property type="entry name" value="PA14_dom"/>
</dbReference>
<dbReference type="EMBL" id="PYLZ01000002">
    <property type="protein sequence ID" value="PSW25914.1"/>
    <property type="molecule type" value="Genomic_DNA"/>
</dbReference>
<keyword evidence="7" id="KW-1185">Reference proteome</keyword>
<dbReference type="GO" id="GO:0005509">
    <property type="term" value="F:calcium ion binding"/>
    <property type="evidence" value="ECO:0007669"/>
    <property type="project" value="InterPro"/>
</dbReference>
<dbReference type="Pfam" id="PF13385">
    <property type="entry name" value="Laminin_G_3"/>
    <property type="match status" value="1"/>
</dbReference>
<feature type="chain" id="PRO_5030009092" evidence="3">
    <location>
        <begin position="18"/>
        <end position="1600"/>
    </location>
</feature>
<dbReference type="OrthoDB" id="5242130at2"/>
<evidence type="ECO:0000256" key="3">
    <source>
        <dbReference type="SAM" id="SignalP"/>
    </source>
</evidence>
<dbReference type="Pfam" id="PF00041">
    <property type="entry name" value="fn3"/>
    <property type="match status" value="2"/>
</dbReference>
<dbReference type="PANTHER" id="PTHR46769">
    <property type="entry name" value="POLYCYSTIC KIDNEY AND HEPATIC DISEASE 1 (AUTOSOMAL RECESSIVE)-LIKE 1"/>
    <property type="match status" value="1"/>
</dbReference>
<accession>A0A0J8VBT5</accession>
<dbReference type="Pfam" id="PF10462">
    <property type="entry name" value="Peptidase_M66"/>
    <property type="match status" value="1"/>
</dbReference>
<dbReference type="Pfam" id="PF17963">
    <property type="entry name" value="Big_9"/>
    <property type="match status" value="1"/>
</dbReference>
<dbReference type="InterPro" id="IPR013320">
    <property type="entry name" value="ConA-like_dom_sf"/>
</dbReference>
<dbReference type="InterPro" id="IPR052387">
    <property type="entry name" value="Fibrocystin"/>
</dbReference>
<proteinExistence type="predicted"/>
<evidence type="ECO:0000256" key="1">
    <source>
        <dbReference type="ARBA" id="ARBA00022729"/>
    </source>
</evidence>
<dbReference type="Gene3D" id="2.60.40.10">
    <property type="entry name" value="Immunoglobulins"/>
    <property type="match status" value="3"/>
</dbReference>
<feature type="compositionally biased region" description="Polar residues" evidence="2">
    <location>
        <begin position="24"/>
        <end position="33"/>
    </location>
</feature>
<dbReference type="CDD" id="cd11304">
    <property type="entry name" value="Cadherin_repeat"/>
    <property type="match status" value="1"/>
</dbReference>
<dbReference type="PROSITE" id="PS51257">
    <property type="entry name" value="PROKAR_LIPOPROTEIN"/>
    <property type="match status" value="1"/>
</dbReference>
<dbReference type="Gene3D" id="2.60.120.1560">
    <property type="match status" value="1"/>
</dbReference>
<feature type="domain" description="PA14" evidence="5">
    <location>
        <begin position="231"/>
        <end position="388"/>
    </location>
</feature>
<reference evidence="6 7" key="1">
    <citation type="submission" date="2018-01" db="EMBL/GenBank/DDBJ databases">
        <title>Whole genome sequencing of Histamine producing bacteria.</title>
        <authorList>
            <person name="Butler K."/>
        </authorList>
    </citation>
    <scope>NUCLEOTIDE SEQUENCE [LARGE SCALE GENOMIC DNA]</scope>
    <source>
        <strain evidence="6 7">DSM 24669</strain>
    </source>
</reference>
<dbReference type="SMART" id="SM00758">
    <property type="entry name" value="PA14"/>
    <property type="match status" value="2"/>
</dbReference>
<keyword evidence="1 3" id="KW-0732">Signal</keyword>
<dbReference type="InterPro" id="IPR036116">
    <property type="entry name" value="FN3_sf"/>
</dbReference>
<dbReference type="Gene3D" id="2.60.40.60">
    <property type="entry name" value="Cadherins"/>
    <property type="match status" value="2"/>
</dbReference>
<dbReference type="InterPro" id="IPR003961">
    <property type="entry name" value="FN3_dom"/>
</dbReference>
<comment type="caution">
    <text evidence="6">The sequence shown here is derived from an EMBL/GenBank/DDBJ whole genome shotgun (WGS) entry which is preliminary data.</text>
</comment>
<dbReference type="SUPFAM" id="SSF56988">
    <property type="entry name" value="Anthrax protective antigen"/>
    <property type="match status" value="1"/>
</dbReference>
<dbReference type="CDD" id="cd00063">
    <property type="entry name" value="FN3"/>
    <property type="match status" value="3"/>
</dbReference>
<dbReference type="RefSeq" id="WP_048898498.1">
    <property type="nucleotide sequence ID" value="NZ_AP024852.1"/>
</dbReference>
<protein>
    <submittedName>
        <fullName evidence="6">Uncharacterized protein</fullName>
    </submittedName>
</protein>
<feature type="signal peptide" evidence="3">
    <location>
        <begin position="1"/>
        <end position="17"/>
    </location>
</feature>
<dbReference type="PANTHER" id="PTHR46769:SF2">
    <property type="entry name" value="FIBROCYSTIN-L ISOFORM 2 PRECURSOR-RELATED"/>
    <property type="match status" value="1"/>
</dbReference>
<dbReference type="PROSITE" id="PS50853">
    <property type="entry name" value="FN3"/>
    <property type="match status" value="2"/>
</dbReference>
<feature type="domain" description="PA14" evidence="5">
    <location>
        <begin position="679"/>
        <end position="830"/>
    </location>
</feature>
<dbReference type="InterPro" id="IPR037524">
    <property type="entry name" value="PA14/GLEYA"/>
</dbReference>
<dbReference type="Gene3D" id="3.90.182.10">
    <property type="entry name" value="Toxin - Anthrax Protective Antigen,domain 1"/>
    <property type="match status" value="1"/>
</dbReference>
<feature type="domain" description="Fibronectin type-III" evidence="4">
    <location>
        <begin position="52"/>
        <end position="134"/>
    </location>
</feature>
<organism evidence="6 7">
    <name type="scientific">Photobacterium swingsii</name>
    <dbReference type="NCBI Taxonomy" id="680026"/>
    <lineage>
        <taxon>Bacteria</taxon>
        <taxon>Pseudomonadati</taxon>
        <taxon>Pseudomonadota</taxon>
        <taxon>Gammaproteobacteria</taxon>
        <taxon>Vibrionales</taxon>
        <taxon>Vibrionaceae</taxon>
        <taxon>Photobacterium</taxon>
    </lineage>
</organism>
<dbReference type="SMART" id="SM00060">
    <property type="entry name" value="FN3"/>
    <property type="match status" value="4"/>
</dbReference>
<evidence type="ECO:0000259" key="5">
    <source>
        <dbReference type="PROSITE" id="PS51820"/>
    </source>
</evidence>
<dbReference type="SUPFAM" id="SSF49313">
    <property type="entry name" value="Cadherin-like"/>
    <property type="match status" value="2"/>
</dbReference>
<dbReference type="InterPro" id="IPR015919">
    <property type="entry name" value="Cadherin-like_sf"/>
</dbReference>
<dbReference type="PROSITE" id="PS51820">
    <property type="entry name" value="PA14"/>
    <property type="match status" value="2"/>
</dbReference>
<feature type="region of interest" description="Disordered" evidence="2">
    <location>
        <begin position="23"/>
        <end position="46"/>
    </location>
</feature>
<dbReference type="Pfam" id="PF07691">
    <property type="entry name" value="PA14"/>
    <property type="match status" value="2"/>
</dbReference>
<evidence type="ECO:0000259" key="4">
    <source>
        <dbReference type="PROSITE" id="PS50853"/>
    </source>
</evidence>
<dbReference type="STRING" id="680026.AB733_09150"/>
<dbReference type="SUPFAM" id="SSF49265">
    <property type="entry name" value="Fibronectin type III"/>
    <property type="match status" value="2"/>
</dbReference>
<dbReference type="GO" id="GO:0016020">
    <property type="term" value="C:membrane"/>
    <property type="evidence" value="ECO:0007669"/>
    <property type="project" value="InterPro"/>
</dbReference>
<gene>
    <name evidence="6" type="ORF">C9I94_04925</name>
</gene>
<dbReference type="Gene3D" id="2.60.120.200">
    <property type="match status" value="1"/>
</dbReference>
<dbReference type="Gene3D" id="2.60.40.3440">
    <property type="match status" value="1"/>
</dbReference>
<evidence type="ECO:0000313" key="6">
    <source>
        <dbReference type="EMBL" id="PSW25914.1"/>
    </source>
</evidence>
<dbReference type="SUPFAM" id="SSF55486">
    <property type="entry name" value="Metalloproteases ('zincins'), catalytic domain"/>
    <property type="match status" value="1"/>
</dbReference>
<evidence type="ECO:0000256" key="2">
    <source>
        <dbReference type="SAM" id="MobiDB-lite"/>
    </source>
</evidence>
<dbReference type="InterPro" id="IPR013783">
    <property type="entry name" value="Ig-like_fold"/>
</dbReference>
<evidence type="ECO:0000313" key="7">
    <source>
        <dbReference type="Proteomes" id="UP000240481"/>
    </source>
</evidence>